<keyword evidence="3" id="KW-1185">Reference proteome</keyword>
<evidence type="ECO:0000313" key="3">
    <source>
        <dbReference type="Proteomes" id="UP000048984"/>
    </source>
</evidence>
<gene>
    <name evidence="2" type="ORF">ABB55_22360</name>
</gene>
<evidence type="ECO:0000313" key="2">
    <source>
        <dbReference type="EMBL" id="KPL56068.1"/>
    </source>
</evidence>
<evidence type="ECO:0000256" key="1">
    <source>
        <dbReference type="SAM" id="SignalP"/>
    </source>
</evidence>
<keyword evidence="1" id="KW-0732">Signal</keyword>
<dbReference type="EMBL" id="LJYW01000001">
    <property type="protein sequence ID" value="KPL56068.1"/>
    <property type="molecule type" value="Genomic_DNA"/>
</dbReference>
<dbReference type="OrthoDB" id="8265749at2"/>
<reference evidence="2 3" key="1">
    <citation type="submission" date="2015-09" db="EMBL/GenBank/DDBJ databases">
        <authorList>
            <person name="Jackson K.R."/>
            <person name="Lunt B.L."/>
            <person name="Fisher J.N.B."/>
            <person name="Gardner A.V."/>
            <person name="Bailey M.E."/>
            <person name="Deus L.M."/>
            <person name="Earl A.S."/>
            <person name="Gibby P.D."/>
            <person name="Hartmann K.A."/>
            <person name="Liu J.E."/>
            <person name="Manci A.M."/>
            <person name="Nielsen D.A."/>
            <person name="Solomon M.B."/>
            <person name="Breakwell D.P."/>
            <person name="Burnett S.H."/>
            <person name="Grose J.H."/>
        </authorList>
    </citation>
    <scope>NUCLEOTIDE SEQUENCE [LARGE SCALE GENOMIC DNA]</scope>
    <source>
        <strain evidence="2 3">16</strain>
    </source>
</reference>
<dbReference type="AlphaFoldDB" id="A0A0P6WBP6"/>
<dbReference type="RefSeq" id="WP_054362235.1">
    <property type="nucleotide sequence ID" value="NZ_JAPCYQ010000001.1"/>
</dbReference>
<evidence type="ECO:0008006" key="4">
    <source>
        <dbReference type="Google" id="ProtNLM"/>
    </source>
</evidence>
<protein>
    <recommendedName>
        <fullName evidence="4">Histidine kinase</fullName>
    </recommendedName>
</protein>
<name>A0A0P6WBP6_9HYPH</name>
<feature type="signal peptide" evidence="1">
    <location>
        <begin position="1"/>
        <end position="20"/>
    </location>
</feature>
<dbReference type="Proteomes" id="UP000048984">
    <property type="component" value="Unassembled WGS sequence"/>
</dbReference>
<proteinExistence type="predicted"/>
<reference evidence="2 3" key="2">
    <citation type="submission" date="2015-10" db="EMBL/GenBank/DDBJ databases">
        <title>Draft Genome Sequence of Prosthecomicrobium hirschii ATCC 27832.</title>
        <authorList>
            <person name="Daniel J."/>
            <person name="Givan S.A."/>
            <person name="Brun Y.V."/>
            <person name="Brown P.J."/>
        </authorList>
    </citation>
    <scope>NUCLEOTIDE SEQUENCE [LARGE SCALE GENOMIC DNA]</scope>
    <source>
        <strain evidence="2 3">16</strain>
    </source>
</reference>
<sequence>MLRPALVVAALLIASGPALAADDLASCTKGITFIKAEIAKNPPAPVLTRLKKALKDANRELGEGEFDECMDAVRDAEKATGRKS</sequence>
<feature type="chain" id="PRO_5006132253" description="Histidine kinase" evidence="1">
    <location>
        <begin position="21"/>
        <end position="84"/>
    </location>
</feature>
<organism evidence="2 3">
    <name type="scientific">Prosthecodimorpha hirschii</name>
    <dbReference type="NCBI Taxonomy" id="665126"/>
    <lineage>
        <taxon>Bacteria</taxon>
        <taxon>Pseudomonadati</taxon>
        <taxon>Pseudomonadota</taxon>
        <taxon>Alphaproteobacteria</taxon>
        <taxon>Hyphomicrobiales</taxon>
        <taxon>Ancalomicrobiaceae</taxon>
        <taxon>Prosthecodimorpha</taxon>
    </lineage>
</organism>
<accession>A0A0P6WBP6</accession>
<comment type="caution">
    <text evidence="2">The sequence shown here is derived from an EMBL/GenBank/DDBJ whole genome shotgun (WGS) entry which is preliminary data.</text>
</comment>